<dbReference type="InterPro" id="IPR051310">
    <property type="entry name" value="MCP_chemotaxis"/>
</dbReference>
<feature type="transmembrane region" description="Helical" evidence="4">
    <location>
        <begin position="192"/>
        <end position="215"/>
    </location>
</feature>
<dbReference type="Pfam" id="PF12729">
    <property type="entry name" value="4HB_MCP_1"/>
    <property type="match status" value="1"/>
</dbReference>
<dbReference type="Pfam" id="PF00672">
    <property type="entry name" value="HAMP"/>
    <property type="match status" value="1"/>
</dbReference>
<evidence type="ECO:0000259" key="6">
    <source>
        <dbReference type="PROSITE" id="PS50885"/>
    </source>
</evidence>
<dbReference type="GO" id="GO:0006935">
    <property type="term" value="P:chemotaxis"/>
    <property type="evidence" value="ECO:0007669"/>
    <property type="project" value="UniProtKB-KW"/>
</dbReference>
<organism evidence="7 8">
    <name type="scientific">Clostridium puniceum</name>
    <dbReference type="NCBI Taxonomy" id="29367"/>
    <lineage>
        <taxon>Bacteria</taxon>
        <taxon>Bacillati</taxon>
        <taxon>Bacillota</taxon>
        <taxon>Clostridia</taxon>
        <taxon>Eubacteriales</taxon>
        <taxon>Clostridiaceae</taxon>
        <taxon>Clostridium</taxon>
    </lineage>
</organism>
<evidence type="ECO:0000313" key="7">
    <source>
        <dbReference type="EMBL" id="OOM78501.1"/>
    </source>
</evidence>
<dbReference type="InterPro" id="IPR003660">
    <property type="entry name" value="HAMP_dom"/>
</dbReference>
<keyword evidence="4" id="KW-0472">Membrane</keyword>
<dbReference type="FunFam" id="1.10.287.950:FF:000001">
    <property type="entry name" value="Methyl-accepting chemotaxis sensory transducer"/>
    <property type="match status" value="1"/>
</dbReference>
<dbReference type="STRING" id="29367.CLPUN_18630"/>
<keyword evidence="8" id="KW-1185">Reference proteome</keyword>
<dbReference type="OrthoDB" id="9814363at2"/>
<feature type="domain" description="HAMP" evidence="6">
    <location>
        <begin position="213"/>
        <end position="265"/>
    </location>
</feature>
<dbReference type="PROSITE" id="PS50111">
    <property type="entry name" value="CHEMOTAXIS_TRANSDUC_2"/>
    <property type="match status" value="1"/>
</dbReference>
<dbReference type="InterPro" id="IPR024478">
    <property type="entry name" value="HlyB_4HB_MCP"/>
</dbReference>
<protein>
    <submittedName>
        <fullName evidence="7">Methyl-accepting chemotaxis protein IV</fullName>
    </submittedName>
</protein>
<dbReference type="RefSeq" id="WP_077847028.1">
    <property type="nucleotide sequence ID" value="NZ_LZZM01000125.1"/>
</dbReference>
<keyword evidence="4" id="KW-0812">Transmembrane</keyword>
<dbReference type="PRINTS" id="PR00260">
    <property type="entry name" value="CHEMTRNSDUCR"/>
</dbReference>
<dbReference type="Gene3D" id="6.10.340.10">
    <property type="match status" value="1"/>
</dbReference>
<dbReference type="PANTHER" id="PTHR43531:SF11">
    <property type="entry name" value="METHYL-ACCEPTING CHEMOTAXIS PROTEIN 3"/>
    <property type="match status" value="1"/>
</dbReference>
<dbReference type="Proteomes" id="UP000190890">
    <property type="component" value="Unassembled WGS sequence"/>
</dbReference>
<evidence type="ECO:0000256" key="1">
    <source>
        <dbReference type="ARBA" id="ARBA00022500"/>
    </source>
</evidence>
<dbReference type="EMBL" id="LZZM01000125">
    <property type="protein sequence ID" value="OOM78501.1"/>
    <property type="molecule type" value="Genomic_DNA"/>
</dbReference>
<evidence type="ECO:0000256" key="3">
    <source>
        <dbReference type="PROSITE-ProRule" id="PRU00284"/>
    </source>
</evidence>
<keyword evidence="3" id="KW-0807">Transducer</keyword>
<keyword evidence="4" id="KW-1133">Transmembrane helix</keyword>
<dbReference type="GO" id="GO:0007165">
    <property type="term" value="P:signal transduction"/>
    <property type="evidence" value="ECO:0007669"/>
    <property type="project" value="UniProtKB-KW"/>
</dbReference>
<dbReference type="PROSITE" id="PS50885">
    <property type="entry name" value="HAMP"/>
    <property type="match status" value="1"/>
</dbReference>
<comment type="similarity">
    <text evidence="2">Belongs to the methyl-accepting chemotaxis (MCP) protein family.</text>
</comment>
<evidence type="ECO:0000313" key="8">
    <source>
        <dbReference type="Proteomes" id="UP000190890"/>
    </source>
</evidence>
<evidence type="ECO:0000259" key="5">
    <source>
        <dbReference type="PROSITE" id="PS50111"/>
    </source>
</evidence>
<dbReference type="InterPro" id="IPR004090">
    <property type="entry name" value="Chemotax_Me-accpt_rcpt"/>
</dbReference>
<reference evidence="7 8" key="1">
    <citation type="submission" date="2016-05" db="EMBL/GenBank/DDBJ databases">
        <title>Microbial solvent formation.</title>
        <authorList>
            <person name="Poehlein A."/>
            <person name="Montoya Solano J.D."/>
            <person name="Flitsch S."/>
            <person name="Krabben P."/>
            <person name="Duerre P."/>
            <person name="Daniel R."/>
        </authorList>
    </citation>
    <scope>NUCLEOTIDE SEQUENCE [LARGE SCALE GENOMIC DNA]</scope>
    <source>
        <strain evidence="7 8">DSM 2619</strain>
    </source>
</reference>
<dbReference type="CDD" id="cd06225">
    <property type="entry name" value="HAMP"/>
    <property type="match status" value="1"/>
</dbReference>
<name>A0A1S8TLA5_9CLOT</name>
<feature type="domain" description="Methyl-accepting transducer" evidence="5">
    <location>
        <begin position="270"/>
        <end position="499"/>
    </location>
</feature>
<dbReference type="AlphaFoldDB" id="A0A1S8TLA5"/>
<sequence>MNWFYNMKISAKILLGFFIVALIAVIIGTQGILNTNKISQLDTQLYEKMTKPLEDVMKISNSFSSIRVNVREILLEDDLSKVQEISNTIKEASNEFDLSVNKISETTLTTEGAEVVKQIKTSKAKCMDVINRSIQLKIENRKEEASNVLHNEGKVVLGELNTAIANLTTLKLDLAKEASESNNQIAADTTTLTIIILAVGVIMAVLIGIFISSTISKPVRKIIKIADKVADGDFDVTINISGKDEVGLLGASFRKMTDKLNNTMCYINSASEQVASGSKQVSDSSIALSQGAMEQASAIEELTASIEEISAQTKMNAENATNANEIAENAKVNAQNGYGQMKEMQNAVDEINNASTSIYKIIKVIDEIAFQTNILALNAAVEAARAGQHGKGFAVVAEEVRNLAARSAKAAKETTEMIEGSIKKSEAGTKIANQTAEALNKIVENTVQVADFIDQIAIASNEQSEGIAQINAAVMQVSTVVQTNSATSEESAAASEELASQAEMLKDQVSQFNLKKNSNSSTYNNSVKNIDLDNMPEYM</sequence>
<keyword evidence="1" id="KW-0145">Chemotaxis</keyword>
<dbReference type="PANTHER" id="PTHR43531">
    <property type="entry name" value="PROTEIN ICFG"/>
    <property type="match status" value="1"/>
</dbReference>
<comment type="caution">
    <text evidence="7">The sequence shown here is derived from an EMBL/GenBank/DDBJ whole genome shotgun (WGS) entry which is preliminary data.</text>
</comment>
<dbReference type="SMART" id="SM00283">
    <property type="entry name" value="MA"/>
    <property type="match status" value="1"/>
</dbReference>
<accession>A0A1S8TLA5</accession>
<evidence type="ECO:0000256" key="2">
    <source>
        <dbReference type="ARBA" id="ARBA00029447"/>
    </source>
</evidence>
<gene>
    <name evidence="7" type="primary">tap_2</name>
    <name evidence="7" type="ORF">CLPUN_18630</name>
</gene>
<dbReference type="Gene3D" id="1.10.287.950">
    <property type="entry name" value="Methyl-accepting chemotaxis protein"/>
    <property type="match status" value="1"/>
</dbReference>
<dbReference type="Pfam" id="PF00015">
    <property type="entry name" value="MCPsignal"/>
    <property type="match status" value="1"/>
</dbReference>
<proteinExistence type="inferred from homology"/>
<dbReference type="CDD" id="cd11386">
    <property type="entry name" value="MCP_signal"/>
    <property type="match status" value="1"/>
</dbReference>
<dbReference type="SUPFAM" id="SSF58104">
    <property type="entry name" value="Methyl-accepting chemotaxis protein (MCP) signaling domain"/>
    <property type="match status" value="1"/>
</dbReference>
<dbReference type="InterPro" id="IPR004089">
    <property type="entry name" value="MCPsignal_dom"/>
</dbReference>
<dbReference type="SMART" id="SM00304">
    <property type="entry name" value="HAMP"/>
    <property type="match status" value="1"/>
</dbReference>
<dbReference type="GO" id="GO:0004888">
    <property type="term" value="F:transmembrane signaling receptor activity"/>
    <property type="evidence" value="ECO:0007669"/>
    <property type="project" value="InterPro"/>
</dbReference>
<evidence type="ECO:0000256" key="4">
    <source>
        <dbReference type="SAM" id="Phobius"/>
    </source>
</evidence>
<dbReference type="GO" id="GO:0005886">
    <property type="term" value="C:plasma membrane"/>
    <property type="evidence" value="ECO:0007669"/>
    <property type="project" value="TreeGrafter"/>
</dbReference>